<gene>
    <name evidence="4" type="ORF">AADG42_16480</name>
</gene>
<dbReference type="EMBL" id="CP154795">
    <property type="protein sequence ID" value="XAN08835.1"/>
    <property type="molecule type" value="Genomic_DNA"/>
</dbReference>
<dbReference type="PANTHER" id="PTHR12143">
    <property type="entry name" value="PEPTIDE N-GLYCANASE PNGASE -RELATED"/>
    <property type="match status" value="1"/>
</dbReference>
<feature type="domain" description="Glycosyl hydrolase family 92 N-terminal" evidence="3">
    <location>
        <begin position="9"/>
        <end position="174"/>
    </location>
</feature>
<dbReference type="InterPro" id="IPR050883">
    <property type="entry name" value="PNGase"/>
</dbReference>
<dbReference type="Pfam" id="PF07971">
    <property type="entry name" value="Glyco_hydro_92"/>
    <property type="match status" value="1"/>
</dbReference>
<feature type="region of interest" description="Disordered" evidence="1">
    <location>
        <begin position="717"/>
        <end position="736"/>
    </location>
</feature>
<dbReference type="PANTHER" id="PTHR12143:SF43">
    <property type="entry name" value="PUTATIVE-RELATED"/>
    <property type="match status" value="1"/>
</dbReference>
<dbReference type="Gene3D" id="2.70.98.10">
    <property type="match status" value="1"/>
</dbReference>
<sequence>MRSRALSTVDPFIGCEPTDLHPTTGLAATWWSPKPQIGNTHPGATYPLGMVSACAYSGAYPTGYGRFDLSTEGVPPEIHQTQLASGFTHFQQSGTGAIRKYYNYFRVTPLMDPLDALGRAWELRDERAEPGWYAATLDNGIECELTVGPRSAIHRYTFPRTDEASIAIDFSHGGLTIPYSRTYPLRANLEVLDTHAAAGQITVEGVPLAVHIECLNDGWRPQLWYDHRRMPGGSRLDFSAIRSTTMRPFGVLWTGPIDQSNSVEVRIGFSLRGADKAKRNLEDDVPRERESFEIRRSLTEQAWSEVLGKVQVEAPTRERQTVFDTAVYHSLIKPAIAHNESPWWPDKGPFAFDLCTVWDIYRTQLPLLILAAPDKASDLASALITICEEEGNFPIGYRMARGADRFSRQGSALCHTFLASVSQAGLPGVDWDLALTLMSTDLRRTYGEEFLRFGRAEPITHTLDLAFGHWCTAQVAKRVGDHALAASLESKAGRWRNAFDADGQLLRASTFYEGTRWNYSFRILHDMASRIEWAGGDEAFVELLDAFFGFGAEPETQPGVGPSAEELAEGYALGRFQGMNNEPDMDAPWAYTYAGRPDRTADVVHGVVTNQFRATRGGLPGNDDSGGLSSWYVWASLGIMPVAGQDLFLLNAPAHEHARLAVGDRDLIVDVEGYRPPEPDAPARYVTSATLDGRPVDAWLPGEDFRRGGHLVVTLADKPGDWGTTRRPPSFPTPPE</sequence>
<feature type="domain" description="Glycosyl hydrolase family 92" evidence="2">
    <location>
        <begin position="276"/>
        <end position="716"/>
    </location>
</feature>
<dbReference type="RefSeq" id="WP_425310265.1">
    <property type="nucleotide sequence ID" value="NZ_CP154795.1"/>
</dbReference>
<dbReference type="InterPro" id="IPR008928">
    <property type="entry name" value="6-hairpin_glycosidase_sf"/>
</dbReference>
<evidence type="ECO:0000259" key="2">
    <source>
        <dbReference type="Pfam" id="PF07971"/>
    </source>
</evidence>
<dbReference type="Gene3D" id="3.30.2080.10">
    <property type="entry name" value="GH92 mannosidase domain"/>
    <property type="match status" value="1"/>
</dbReference>
<dbReference type="InterPro" id="IPR005887">
    <property type="entry name" value="GH92_a_mannosidase_put"/>
</dbReference>
<dbReference type="Pfam" id="PF17678">
    <property type="entry name" value="Glyco_hydro_92N"/>
    <property type="match status" value="1"/>
</dbReference>
<keyword evidence="4" id="KW-0378">Hydrolase</keyword>
<evidence type="ECO:0000259" key="3">
    <source>
        <dbReference type="Pfam" id="PF17678"/>
    </source>
</evidence>
<dbReference type="NCBIfam" id="TIGR01180">
    <property type="entry name" value="aman2_put"/>
    <property type="match status" value="1"/>
</dbReference>
<dbReference type="Gene3D" id="1.20.1610.10">
    <property type="entry name" value="alpha-1,2-mannosidases domains"/>
    <property type="match status" value="1"/>
</dbReference>
<protein>
    <submittedName>
        <fullName evidence="4">GH92 family glycosyl hydrolase</fullName>
        <ecNumber evidence="4">3.2.1.-</ecNumber>
    </submittedName>
</protein>
<proteinExistence type="predicted"/>
<name>A0ABZ3FSW5_9ACTN</name>
<dbReference type="EC" id="3.2.1.-" evidence="4"/>
<evidence type="ECO:0000313" key="5">
    <source>
        <dbReference type="Proteomes" id="UP001442841"/>
    </source>
</evidence>
<keyword evidence="4" id="KW-0326">Glycosidase</keyword>
<dbReference type="InterPro" id="IPR014718">
    <property type="entry name" value="GH-type_carb-bd"/>
</dbReference>
<dbReference type="Gene3D" id="1.20.1050.60">
    <property type="entry name" value="alpha-1,2-mannosidase"/>
    <property type="match status" value="1"/>
</dbReference>
<dbReference type="InterPro" id="IPR041371">
    <property type="entry name" value="GH92_N"/>
</dbReference>
<keyword evidence="5" id="KW-1185">Reference proteome</keyword>
<reference evidence="4 5" key="1">
    <citation type="submission" date="2024-04" db="EMBL/GenBank/DDBJ databases">
        <title>Isolation of an actinomycete strain from pig manure.</title>
        <authorList>
            <person name="Gong T."/>
            <person name="Yu Z."/>
            <person name="An M."/>
            <person name="Wei C."/>
            <person name="Yang W."/>
            <person name="Liu L."/>
        </authorList>
    </citation>
    <scope>NUCLEOTIDE SEQUENCE [LARGE SCALE GENOMIC DNA]</scope>
    <source>
        <strain evidence="4 5">ZF39</strain>
    </source>
</reference>
<dbReference type="Proteomes" id="UP001442841">
    <property type="component" value="Chromosome"/>
</dbReference>
<accession>A0ABZ3FSW5</accession>
<organism evidence="4 5">
    <name type="scientific">Ammonicoccus fulvus</name>
    <dbReference type="NCBI Taxonomy" id="3138240"/>
    <lineage>
        <taxon>Bacteria</taxon>
        <taxon>Bacillati</taxon>
        <taxon>Actinomycetota</taxon>
        <taxon>Actinomycetes</taxon>
        <taxon>Propionibacteriales</taxon>
        <taxon>Propionibacteriaceae</taxon>
        <taxon>Ammonicoccus</taxon>
    </lineage>
</organism>
<evidence type="ECO:0000313" key="4">
    <source>
        <dbReference type="EMBL" id="XAN08835.1"/>
    </source>
</evidence>
<dbReference type="SUPFAM" id="SSF48208">
    <property type="entry name" value="Six-hairpin glycosidases"/>
    <property type="match status" value="1"/>
</dbReference>
<evidence type="ECO:0000256" key="1">
    <source>
        <dbReference type="SAM" id="MobiDB-lite"/>
    </source>
</evidence>
<dbReference type="GO" id="GO:0016798">
    <property type="term" value="F:hydrolase activity, acting on glycosyl bonds"/>
    <property type="evidence" value="ECO:0007669"/>
    <property type="project" value="UniProtKB-KW"/>
</dbReference>
<dbReference type="InterPro" id="IPR012939">
    <property type="entry name" value="Glyco_hydro_92"/>
</dbReference>